<keyword evidence="7 13" id="KW-0436">Ligase</keyword>
<evidence type="ECO:0000256" key="1">
    <source>
        <dbReference type="ARBA" id="ARBA00004496"/>
    </source>
</evidence>
<dbReference type="KEGG" id="hbs:IPV69_25415"/>
<comment type="miscellaneous">
    <text evidence="13">The reaction proceeds by a bi uni uni bi ping pong mechanism.</text>
</comment>
<dbReference type="CDD" id="cd00560">
    <property type="entry name" value="PanC"/>
    <property type="match status" value="1"/>
</dbReference>
<evidence type="ECO:0000256" key="8">
    <source>
        <dbReference type="ARBA" id="ARBA00022655"/>
    </source>
</evidence>
<dbReference type="GO" id="GO:0005829">
    <property type="term" value="C:cytosol"/>
    <property type="evidence" value="ECO:0007669"/>
    <property type="project" value="TreeGrafter"/>
</dbReference>
<evidence type="ECO:0000256" key="13">
    <source>
        <dbReference type="HAMAP-Rule" id="MF_00158"/>
    </source>
</evidence>
<feature type="binding site" evidence="13">
    <location>
        <position position="57"/>
    </location>
    <ligand>
        <name>(R)-pantoate</name>
        <dbReference type="ChEBI" id="CHEBI:15980"/>
    </ligand>
</feature>
<dbReference type="PANTHER" id="PTHR21299">
    <property type="entry name" value="CYTIDYLATE KINASE/PANTOATE-BETA-ALANINE LIGASE"/>
    <property type="match status" value="1"/>
</dbReference>
<gene>
    <name evidence="13" type="primary">panC</name>
    <name evidence="14" type="ORF">IPV69_25415</name>
</gene>
<evidence type="ECO:0000256" key="3">
    <source>
        <dbReference type="ARBA" id="ARBA00009256"/>
    </source>
</evidence>
<reference evidence="14 15" key="1">
    <citation type="submission" date="2020-10" db="EMBL/GenBank/DDBJ databases">
        <title>Wide distribution of Phycisphaera-like planctomycetes from WD2101 soil group in peatlands and genome analysis of the first cultivated representative.</title>
        <authorList>
            <person name="Dedysh S.N."/>
            <person name="Beletsky A.V."/>
            <person name="Ivanova A."/>
            <person name="Kulichevskaya I.S."/>
            <person name="Suzina N.E."/>
            <person name="Philippov D.A."/>
            <person name="Rakitin A.L."/>
            <person name="Mardanov A.V."/>
            <person name="Ravin N.V."/>
        </authorList>
    </citation>
    <scope>NUCLEOTIDE SEQUENCE [LARGE SCALE GENOMIC DNA]</scope>
    <source>
        <strain evidence="14 15">M1803</strain>
    </source>
</reference>
<feature type="binding site" evidence="13">
    <location>
        <position position="150"/>
    </location>
    <ligand>
        <name>(R)-pantoate</name>
        <dbReference type="ChEBI" id="CHEBI:15980"/>
    </ligand>
</feature>
<dbReference type="InterPro" id="IPR014729">
    <property type="entry name" value="Rossmann-like_a/b/a_fold"/>
</dbReference>
<keyword evidence="10 13" id="KW-0067">ATP-binding</keyword>
<dbReference type="HAMAP" id="MF_00158">
    <property type="entry name" value="PanC"/>
    <property type="match status" value="1"/>
</dbReference>
<evidence type="ECO:0000313" key="15">
    <source>
        <dbReference type="Proteomes" id="UP000593765"/>
    </source>
</evidence>
<dbReference type="FunFam" id="3.40.50.620:FF:000114">
    <property type="entry name" value="Pantothenate synthetase"/>
    <property type="match status" value="1"/>
</dbReference>
<comment type="subunit">
    <text evidence="13">Homodimer.</text>
</comment>
<dbReference type="Gene3D" id="3.40.50.620">
    <property type="entry name" value="HUPs"/>
    <property type="match status" value="1"/>
</dbReference>
<dbReference type="GO" id="GO:0005524">
    <property type="term" value="F:ATP binding"/>
    <property type="evidence" value="ECO:0007669"/>
    <property type="project" value="UniProtKB-KW"/>
</dbReference>
<feature type="binding site" evidence="13">
    <location>
        <position position="173"/>
    </location>
    <ligand>
        <name>ATP</name>
        <dbReference type="ChEBI" id="CHEBI:30616"/>
    </ligand>
</feature>
<evidence type="ECO:0000313" key="14">
    <source>
        <dbReference type="EMBL" id="QOV89493.1"/>
    </source>
</evidence>
<keyword evidence="6 13" id="KW-0963">Cytoplasm</keyword>
<name>A0A7M2WVP1_9BACT</name>
<dbReference type="EC" id="6.3.2.1" evidence="4 13"/>
<keyword evidence="15" id="KW-1185">Reference proteome</keyword>
<comment type="pathway">
    <text evidence="2 13">Cofactor biosynthesis; (R)-pantothenate biosynthesis; (R)-pantothenate from (R)-pantoate and beta-alanine: step 1/1.</text>
</comment>
<comment type="subcellular location">
    <subcellularLocation>
        <location evidence="1 13">Cytoplasm</location>
    </subcellularLocation>
</comment>
<keyword evidence="8 13" id="KW-0566">Pantothenate biosynthesis</keyword>
<dbReference type="RefSeq" id="WP_206292536.1">
    <property type="nucleotide sequence ID" value="NZ_CP063458.1"/>
</dbReference>
<feature type="active site" description="Proton donor" evidence="13">
    <location>
        <position position="33"/>
    </location>
</feature>
<dbReference type="FunFam" id="3.30.1300.10:FF:000001">
    <property type="entry name" value="Pantothenate synthetase"/>
    <property type="match status" value="1"/>
</dbReference>
<dbReference type="AlphaFoldDB" id="A0A7M2WVP1"/>
<evidence type="ECO:0000256" key="5">
    <source>
        <dbReference type="ARBA" id="ARBA00014155"/>
    </source>
</evidence>
<sequence>MKVLTTIAEVRAERAKLGRLALVPTMGALHAGHLSLVDFARRRAPHVAVSIFVNPTQFGHNEDFNRYPRPIEDDLAKCQSNGVDFVFNPPVEQMYPSGVVDCVVDLPSLSTVLEGKHRPGHFKGVCQVVAKLFNIVRPDVAIFGQKDYQQLRIIEAMAEALDFNIEILAGPTVRDLDGLAMSSRNAYLSPEEREKSLAISRALFAAQQEFANGVRQANRLLTTVQKTMLEKHLLIDYVAAVDAKTLKHTDTITGPTVIAVATRVGKTRLIDNVVLEP</sequence>
<comment type="similarity">
    <text evidence="3 13">Belongs to the pantothenate synthetase family.</text>
</comment>
<dbReference type="Proteomes" id="UP000593765">
    <property type="component" value="Chromosome"/>
</dbReference>
<protein>
    <recommendedName>
        <fullName evidence="5 13">Pantothenate synthetase</fullName>
        <shortName evidence="13">PS</shortName>
        <ecNumber evidence="4 13">6.3.2.1</ecNumber>
    </recommendedName>
    <alternativeName>
        <fullName evidence="13">Pantoate--beta-alanine ligase</fullName>
    </alternativeName>
    <alternativeName>
        <fullName evidence="13">Pantoate-activating enzyme</fullName>
    </alternativeName>
</protein>
<feature type="binding site" evidence="13">
    <location>
        <begin position="26"/>
        <end position="33"/>
    </location>
    <ligand>
        <name>ATP</name>
        <dbReference type="ChEBI" id="CHEBI:30616"/>
    </ligand>
</feature>
<comment type="catalytic activity">
    <reaction evidence="11 13">
        <text>(R)-pantoate + beta-alanine + ATP = (R)-pantothenate + AMP + diphosphate + H(+)</text>
        <dbReference type="Rhea" id="RHEA:10912"/>
        <dbReference type="ChEBI" id="CHEBI:15378"/>
        <dbReference type="ChEBI" id="CHEBI:15980"/>
        <dbReference type="ChEBI" id="CHEBI:29032"/>
        <dbReference type="ChEBI" id="CHEBI:30616"/>
        <dbReference type="ChEBI" id="CHEBI:33019"/>
        <dbReference type="ChEBI" id="CHEBI:57966"/>
        <dbReference type="ChEBI" id="CHEBI:456215"/>
        <dbReference type="EC" id="6.3.2.1"/>
    </reaction>
</comment>
<accession>A0A7M2WVP1</accession>
<dbReference type="PANTHER" id="PTHR21299:SF1">
    <property type="entry name" value="PANTOATE--BETA-ALANINE LIGASE"/>
    <property type="match status" value="1"/>
</dbReference>
<proteinExistence type="inferred from homology"/>
<comment type="function">
    <text evidence="12 13">Catalyzes the condensation of pantoate with beta-alanine in an ATP-dependent reaction via a pantoyl-adenylate intermediate.</text>
</comment>
<feature type="binding site" evidence="13">
    <location>
        <position position="57"/>
    </location>
    <ligand>
        <name>beta-alanine</name>
        <dbReference type="ChEBI" id="CHEBI:57966"/>
    </ligand>
</feature>
<evidence type="ECO:0000256" key="10">
    <source>
        <dbReference type="ARBA" id="ARBA00022840"/>
    </source>
</evidence>
<dbReference type="GO" id="GO:0015940">
    <property type="term" value="P:pantothenate biosynthetic process"/>
    <property type="evidence" value="ECO:0007669"/>
    <property type="project" value="UniProtKB-UniRule"/>
</dbReference>
<dbReference type="InterPro" id="IPR042176">
    <property type="entry name" value="Pantoate_ligase_C"/>
</dbReference>
<dbReference type="Gene3D" id="3.30.1300.10">
    <property type="entry name" value="Pantoate-beta-alanine ligase, C-terminal domain"/>
    <property type="match status" value="1"/>
</dbReference>
<feature type="binding site" evidence="13">
    <location>
        <begin position="181"/>
        <end position="184"/>
    </location>
    <ligand>
        <name>ATP</name>
        <dbReference type="ChEBI" id="CHEBI:30616"/>
    </ligand>
</feature>
<dbReference type="Pfam" id="PF02569">
    <property type="entry name" value="Pantoate_ligase"/>
    <property type="match status" value="1"/>
</dbReference>
<evidence type="ECO:0000256" key="4">
    <source>
        <dbReference type="ARBA" id="ARBA00012219"/>
    </source>
</evidence>
<evidence type="ECO:0000256" key="6">
    <source>
        <dbReference type="ARBA" id="ARBA00022490"/>
    </source>
</evidence>
<dbReference type="UniPathway" id="UPA00028">
    <property type="reaction ID" value="UER00005"/>
</dbReference>
<dbReference type="SUPFAM" id="SSF52374">
    <property type="entry name" value="Nucleotidylyl transferase"/>
    <property type="match status" value="1"/>
</dbReference>
<organism evidence="14 15">
    <name type="scientific">Humisphaera borealis</name>
    <dbReference type="NCBI Taxonomy" id="2807512"/>
    <lineage>
        <taxon>Bacteria</taxon>
        <taxon>Pseudomonadati</taxon>
        <taxon>Planctomycetota</taxon>
        <taxon>Phycisphaerae</taxon>
        <taxon>Tepidisphaerales</taxon>
        <taxon>Tepidisphaeraceae</taxon>
        <taxon>Humisphaera</taxon>
    </lineage>
</organism>
<feature type="binding site" evidence="13">
    <location>
        <begin position="144"/>
        <end position="147"/>
    </location>
    <ligand>
        <name>ATP</name>
        <dbReference type="ChEBI" id="CHEBI:30616"/>
    </ligand>
</feature>
<dbReference type="GO" id="GO:0004592">
    <property type="term" value="F:pantoate-beta-alanine ligase activity"/>
    <property type="evidence" value="ECO:0007669"/>
    <property type="project" value="UniProtKB-UniRule"/>
</dbReference>
<evidence type="ECO:0000256" key="9">
    <source>
        <dbReference type="ARBA" id="ARBA00022741"/>
    </source>
</evidence>
<evidence type="ECO:0000256" key="11">
    <source>
        <dbReference type="ARBA" id="ARBA00048258"/>
    </source>
</evidence>
<evidence type="ECO:0000256" key="12">
    <source>
        <dbReference type="ARBA" id="ARBA00055042"/>
    </source>
</evidence>
<dbReference type="EMBL" id="CP063458">
    <property type="protein sequence ID" value="QOV89493.1"/>
    <property type="molecule type" value="Genomic_DNA"/>
</dbReference>
<dbReference type="NCBIfam" id="TIGR00018">
    <property type="entry name" value="panC"/>
    <property type="match status" value="1"/>
</dbReference>
<keyword evidence="9 13" id="KW-0547">Nucleotide-binding</keyword>
<evidence type="ECO:0000256" key="2">
    <source>
        <dbReference type="ARBA" id="ARBA00004990"/>
    </source>
</evidence>
<dbReference type="InterPro" id="IPR003721">
    <property type="entry name" value="Pantoate_ligase"/>
</dbReference>
<evidence type="ECO:0000256" key="7">
    <source>
        <dbReference type="ARBA" id="ARBA00022598"/>
    </source>
</evidence>